<dbReference type="EMBL" id="BARU01032290">
    <property type="protein sequence ID" value="GAH69347.1"/>
    <property type="molecule type" value="Genomic_DNA"/>
</dbReference>
<accession>X1HIM8</accession>
<organism evidence="1">
    <name type="scientific">marine sediment metagenome</name>
    <dbReference type="NCBI Taxonomy" id="412755"/>
    <lineage>
        <taxon>unclassified sequences</taxon>
        <taxon>metagenomes</taxon>
        <taxon>ecological metagenomes</taxon>
    </lineage>
</organism>
<name>X1HIM8_9ZZZZ</name>
<gene>
    <name evidence="1" type="ORF">S03H2_50939</name>
</gene>
<protein>
    <submittedName>
        <fullName evidence="1">Uncharacterized protein</fullName>
    </submittedName>
</protein>
<proteinExistence type="predicted"/>
<comment type="caution">
    <text evidence="1">The sequence shown here is derived from an EMBL/GenBank/DDBJ whole genome shotgun (WGS) entry which is preliminary data.</text>
</comment>
<evidence type="ECO:0000313" key="1">
    <source>
        <dbReference type="EMBL" id="GAH69347.1"/>
    </source>
</evidence>
<feature type="non-terminal residue" evidence="1">
    <location>
        <position position="169"/>
    </location>
</feature>
<dbReference type="AlphaFoldDB" id="X1HIM8"/>
<reference evidence="1" key="1">
    <citation type="journal article" date="2014" name="Front. Microbiol.">
        <title>High frequency of phylogenetically diverse reductive dehalogenase-homologous genes in deep subseafloor sedimentary metagenomes.</title>
        <authorList>
            <person name="Kawai M."/>
            <person name="Futagami T."/>
            <person name="Toyoda A."/>
            <person name="Takaki Y."/>
            <person name="Nishi S."/>
            <person name="Hori S."/>
            <person name="Arai W."/>
            <person name="Tsubouchi T."/>
            <person name="Morono Y."/>
            <person name="Uchiyama I."/>
            <person name="Ito T."/>
            <person name="Fujiyama A."/>
            <person name="Inagaki F."/>
            <person name="Takami H."/>
        </authorList>
    </citation>
    <scope>NUCLEOTIDE SEQUENCE</scope>
    <source>
        <strain evidence="1">Expedition CK06-06</strain>
    </source>
</reference>
<sequence length="169" mass="18638">MTLEVMARCSAAAMAALAVMMAVGTDTVGQDTETVKPDERSKVSQYGIRWTFSEPRRVGRFVNGDWWVVGPATVVSVTPKPGPAPEDEVTEIKRNQFGDAAHQDDRRMRNGSMIVIKSSGRQGYDSRVKSYDPGLSVQFPRPLKPGQSLISSVSHTSLPNNNFSHKIMW</sequence>